<evidence type="ECO:0000256" key="10">
    <source>
        <dbReference type="SAM" id="Phobius"/>
    </source>
</evidence>
<evidence type="ECO:0000256" key="7">
    <source>
        <dbReference type="ARBA" id="ARBA00023033"/>
    </source>
</evidence>
<dbReference type="CDD" id="cd20618">
    <property type="entry name" value="CYP71_clan"/>
    <property type="match status" value="1"/>
</dbReference>
<dbReference type="InterPro" id="IPR017972">
    <property type="entry name" value="Cyt_P450_CS"/>
</dbReference>
<evidence type="ECO:0000313" key="12">
    <source>
        <dbReference type="Proteomes" id="UP000825935"/>
    </source>
</evidence>
<accession>A0A8T2RSN8</accession>
<evidence type="ECO:0000256" key="1">
    <source>
        <dbReference type="ARBA" id="ARBA00001971"/>
    </source>
</evidence>
<gene>
    <name evidence="11" type="ORF">KP509_25G044100</name>
</gene>
<protein>
    <recommendedName>
        <fullName evidence="13">Cytochrome P450</fullName>
    </recommendedName>
</protein>
<keyword evidence="10" id="KW-0812">Transmembrane</keyword>
<evidence type="ECO:0000256" key="5">
    <source>
        <dbReference type="ARBA" id="ARBA00023002"/>
    </source>
</evidence>
<keyword evidence="10" id="KW-1133">Transmembrane helix</keyword>
<dbReference type="PRINTS" id="PR00385">
    <property type="entry name" value="P450"/>
</dbReference>
<dbReference type="GO" id="GO:0020037">
    <property type="term" value="F:heme binding"/>
    <property type="evidence" value="ECO:0007669"/>
    <property type="project" value="InterPro"/>
</dbReference>
<evidence type="ECO:0000256" key="2">
    <source>
        <dbReference type="ARBA" id="ARBA00010617"/>
    </source>
</evidence>
<keyword evidence="4 8" id="KW-0479">Metal-binding</keyword>
<dbReference type="Pfam" id="PF00067">
    <property type="entry name" value="p450"/>
    <property type="match status" value="1"/>
</dbReference>
<keyword evidence="3 8" id="KW-0349">Heme</keyword>
<evidence type="ECO:0000256" key="4">
    <source>
        <dbReference type="ARBA" id="ARBA00022723"/>
    </source>
</evidence>
<sequence>MEDQYLDRGFSVLVLAIAVHALVFLLWKISKRSVDSEEEARFPRGPKGWPIVGNLPLLVSLPHRQLAELYFKKGYGAIIGLRLGTHRAVVVSDAARAREILLTHDKAFANRVPLTFVSEIFYGPERSVIFGAHTHRWMQLRKVYTLQLLTTKRLYEMREARYSEGRRLLRRLRDRSGTIVEPGTLIAEMNAAAMARLILSKTLDEVAPDMPQLMRSVQSKATPTIGDFIAYLSFTDAIFKMRMKRLHRRLNAALDSILEERSHLISRLPADQLPDDFLQVLLSVKTDDSEESTLTPADIKAIMSDLFLAGIDTSASTLEWAMAELIRKKECLLKLQKELDEAHKGKSDYLTDEDVKDLPYLYNVVKEVLRLHPVVPLLVPRISSTETTVEGYLLPRGTIAFVNVWAIARDPKIWDRPEDFCPERFETSTRDMKGQDYELLPFGSGRRMCLGIRLGMSMVTVTLANLIRFFDWEPALGKGVKSIDMGEENGLGSAMEHPLKCTPHIRKEFVNAFLT</sequence>
<dbReference type="PANTHER" id="PTHR47944">
    <property type="entry name" value="CYTOCHROME P450 98A9"/>
    <property type="match status" value="1"/>
</dbReference>
<keyword evidence="6 8" id="KW-0408">Iron</keyword>
<keyword evidence="5 9" id="KW-0560">Oxidoreductase</keyword>
<dbReference type="GO" id="GO:0016705">
    <property type="term" value="F:oxidoreductase activity, acting on paired donors, with incorporation or reduction of molecular oxygen"/>
    <property type="evidence" value="ECO:0007669"/>
    <property type="project" value="InterPro"/>
</dbReference>
<proteinExistence type="inferred from homology"/>
<comment type="caution">
    <text evidence="11">The sequence shown here is derived from an EMBL/GenBank/DDBJ whole genome shotgun (WGS) entry which is preliminary data.</text>
</comment>
<evidence type="ECO:0000313" key="11">
    <source>
        <dbReference type="EMBL" id="KAH7298453.1"/>
    </source>
</evidence>
<organism evidence="11 12">
    <name type="scientific">Ceratopteris richardii</name>
    <name type="common">Triangle waterfern</name>
    <dbReference type="NCBI Taxonomy" id="49495"/>
    <lineage>
        <taxon>Eukaryota</taxon>
        <taxon>Viridiplantae</taxon>
        <taxon>Streptophyta</taxon>
        <taxon>Embryophyta</taxon>
        <taxon>Tracheophyta</taxon>
        <taxon>Polypodiopsida</taxon>
        <taxon>Polypodiidae</taxon>
        <taxon>Polypodiales</taxon>
        <taxon>Pteridineae</taxon>
        <taxon>Pteridaceae</taxon>
        <taxon>Parkerioideae</taxon>
        <taxon>Ceratopteris</taxon>
    </lineage>
</organism>
<dbReference type="OrthoDB" id="2789670at2759"/>
<name>A0A8T2RSN8_CERRI</name>
<keyword evidence="12" id="KW-1185">Reference proteome</keyword>
<dbReference type="SUPFAM" id="SSF48264">
    <property type="entry name" value="Cytochrome P450"/>
    <property type="match status" value="1"/>
</dbReference>
<evidence type="ECO:0000256" key="8">
    <source>
        <dbReference type="PIRSR" id="PIRSR602401-1"/>
    </source>
</evidence>
<comment type="similarity">
    <text evidence="2 9">Belongs to the cytochrome P450 family.</text>
</comment>
<dbReference type="PANTHER" id="PTHR47944:SF16">
    <property type="entry name" value="CYTOCHROME P450 FAMILY 1 SUBFAMILY A POLYPEPTIDE 1"/>
    <property type="match status" value="1"/>
</dbReference>
<keyword evidence="7 9" id="KW-0503">Monooxygenase</keyword>
<dbReference type="GO" id="GO:0005506">
    <property type="term" value="F:iron ion binding"/>
    <property type="evidence" value="ECO:0007669"/>
    <property type="project" value="InterPro"/>
</dbReference>
<keyword evidence="10" id="KW-0472">Membrane</keyword>
<dbReference type="InterPro" id="IPR002401">
    <property type="entry name" value="Cyt_P450_E_grp-I"/>
</dbReference>
<dbReference type="GO" id="GO:0004497">
    <property type="term" value="F:monooxygenase activity"/>
    <property type="evidence" value="ECO:0007669"/>
    <property type="project" value="UniProtKB-KW"/>
</dbReference>
<dbReference type="PROSITE" id="PS00086">
    <property type="entry name" value="CYTOCHROME_P450"/>
    <property type="match status" value="1"/>
</dbReference>
<dbReference type="OMA" id="FSVENCE"/>
<dbReference type="InterPro" id="IPR001128">
    <property type="entry name" value="Cyt_P450"/>
</dbReference>
<dbReference type="Proteomes" id="UP000825935">
    <property type="component" value="Chromosome 25"/>
</dbReference>
<dbReference type="InterPro" id="IPR036396">
    <property type="entry name" value="Cyt_P450_sf"/>
</dbReference>
<evidence type="ECO:0000256" key="9">
    <source>
        <dbReference type="RuleBase" id="RU000461"/>
    </source>
</evidence>
<evidence type="ECO:0008006" key="13">
    <source>
        <dbReference type="Google" id="ProtNLM"/>
    </source>
</evidence>
<feature type="transmembrane region" description="Helical" evidence="10">
    <location>
        <begin position="6"/>
        <end position="27"/>
    </location>
</feature>
<dbReference type="AlphaFoldDB" id="A0A8T2RSN8"/>
<reference evidence="11" key="1">
    <citation type="submission" date="2021-08" db="EMBL/GenBank/DDBJ databases">
        <title>WGS assembly of Ceratopteris richardii.</title>
        <authorList>
            <person name="Marchant D.B."/>
            <person name="Chen G."/>
            <person name="Jenkins J."/>
            <person name="Shu S."/>
            <person name="Leebens-Mack J."/>
            <person name="Grimwood J."/>
            <person name="Schmutz J."/>
            <person name="Soltis P."/>
            <person name="Soltis D."/>
            <person name="Chen Z.-H."/>
        </authorList>
    </citation>
    <scope>NUCLEOTIDE SEQUENCE</scope>
    <source>
        <strain evidence="11">Whitten #5841</strain>
        <tissue evidence="11">Leaf</tissue>
    </source>
</reference>
<dbReference type="Gene3D" id="1.10.630.10">
    <property type="entry name" value="Cytochrome P450"/>
    <property type="match status" value="1"/>
</dbReference>
<evidence type="ECO:0000256" key="3">
    <source>
        <dbReference type="ARBA" id="ARBA00022617"/>
    </source>
</evidence>
<evidence type="ECO:0000256" key="6">
    <source>
        <dbReference type="ARBA" id="ARBA00023004"/>
    </source>
</evidence>
<dbReference type="PRINTS" id="PR00463">
    <property type="entry name" value="EP450I"/>
</dbReference>
<comment type="cofactor">
    <cofactor evidence="1 8">
        <name>heme</name>
        <dbReference type="ChEBI" id="CHEBI:30413"/>
    </cofactor>
</comment>
<feature type="binding site" description="axial binding residue" evidence="8">
    <location>
        <position position="449"/>
    </location>
    <ligand>
        <name>heme</name>
        <dbReference type="ChEBI" id="CHEBI:30413"/>
    </ligand>
    <ligandPart>
        <name>Fe</name>
        <dbReference type="ChEBI" id="CHEBI:18248"/>
    </ligandPart>
</feature>
<dbReference type="FunFam" id="1.10.630.10:FF:000126">
    <property type="entry name" value="Predicted protein"/>
    <property type="match status" value="1"/>
</dbReference>
<dbReference type="EMBL" id="CM035430">
    <property type="protein sequence ID" value="KAH7298453.1"/>
    <property type="molecule type" value="Genomic_DNA"/>
</dbReference>